<dbReference type="Pfam" id="PF00561">
    <property type="entry name" value="Abhydrolase_1"/>
    <property type="match status" value="1"/>
</dbReference>
<reference evidence="4" key="2">
    <citation type="submission" date="2023-01" db="EMBL/GenBank/DDBJ databases">
        <title>Draft genome sequence of Agaribacter marinus strain NBRC 110023.</title>
        <authorList>
            <person name="Sun Q."/>
            <person name="Mori K."/>
        </authorList>
    </citation>
    <scope>NUCLEOTIDE SEQUENCE</scope>
    <source>
        <strain evidence="4">NBRC 110023</strain>
    </source>
</reference>
<dbReference type="RefSeq" id="WP_284216014.1">
    <property type="nucleotide sequence ID" value="NZ_BSOT01000005.1"/>
</dbReference>
<evidence type="ECO:0000313" key="4">
    <source>
        <dbReference type="EMBL" id="GLR69700.1"/>
    </source>
</evidence>
<accession>A0AA37T146</accession>
<feature type="domain" description="AB hydrolase-1" evidence="2">
    <location>
        <begin position="141"/>
        <end position="280"/>
    </location>
</feature>
<dbReference type="InterPro" id="IPR013595">
    <property type="entry name" value="Pept_S33_TAP-like_C"/>
</dbReference>
<evidence type="ECO:0000256" key="1">
    <source>
        <dbReference type="ARBA" id="ARBA00021843"/>
    </source>
</evidence>
<gene>
    <name evidence="4" type="ORF">GCM10007852_06080</name>
</gene>
<organism evidence="4 5">
    <name type="scientific">Agaribacter marinus</name>
    <dbReference type="NCBI Taxonomy" id="1431249"/>
    <lineage>
        <taxon>Bacteria</taxon>
        <taxon>Pseudomonadati</taxon>
        <taxon>Pseudomonadota</taxon>
        <taxon>Gammaproteobacteria</taxon>
        <taxon>Alteromonadales</taxon>
        <taxon>Alteromonadaceae</taxon>
        <taxon>Agaribacter</taxon>
    </lineage>
</organism>
<comment type="caution">
    <text evidence="4">The sequence shown here is derived from an EMBL/GenBank/DDBJ whole genome shotgun (WGS) entry which is preliminary data.</text>
</comment>
<dbReference type="AlphaFoldDB" id="A0AA37T146"/>
<dbReference type="InterPro" id="IPR000073">
    <property type="entry name" value="AB_hydrolase_1"/>
</dbReference>
<dbReference type="GO" id="GO:0004177">
    <property type="term" value="F:aminopeptidase activity"/>
    <property type="evidence" value="ECO:0007669"/>
    <property type="project" value="UniProtKB-EC"/>
</dbReference>
<dbReference type="Proteomes" id="UP001156601">
    <property type="component" value="Unassembled WGS sequence"/>
</dbReference>
<dbReference type="SUPFAM" id="SSF53474">
    <property type="entry name" value="alpha/beta-Hydrolases"/>
    <property type="match status" value="1"/>
</dbReference>
<dbReference type="EMBL" id="BSOT01000005">
    <property type="protein sequence ID" value="GLR69700.1"/>
    <property type="molecule type" value="Genomic_DNA"/>
</dbReference>
<dbReference type="GO" id="GO:0006508">
    <property type="term" value="P:proteolysis"/>
    <property type="evidence" value="ECO:0007669"/>
    <property type="project" value="InterPro"/>
</dbReference>
<dbReference type="PANTHER" id="PTHR43722">
    <property type="entry name" value="PROLINE IMINOPEPTIDASE"/>
    <property type="match status" value="1"/>
</dbReference>
<dbReference type="GO" id="GO:0005737">
    <property type="term" value="C:cytoplasm"/>
    <property type="evidence" value="ECO:0007669"/>
    <property type="project" value="InterPro"/>
</dbReference>
<dbReference type="PANTHER" id="PTHR43722:SF1">
    <property type="entry name" value="PROLINE IMINOPEPTIDASE"/>
    <property type="match status" value="1"/>
</dbReference>
<evidence type="ECO:0000313" key="5">
    <source>
        <dbReference type="Proteomes" id="UP001156601"/>
    </source>
</evidence>
<evidence type="ECO:0000259" key="2">
    <source>
        <dbReference type="Pfam" id="PF00561"/>
    </source>
</evidence>
<dbReference type="Gene3D" id="3.40.50.1820">
    <property type="entry name" value="alpha/beta hydrolase"/>
    <property type="match status" value="1"/>
</dbReference>
<sequence>MKIPKEMVVVFAIFIAIGYFSSQRSTEFSFHLNLFPCGSSIIHEGYSTECGTIVLPQEYAVYDDGTLDLPDVNSDGDFHFSSNTPTVELPLIVFTPALETGTPLVFTGAGGPGGTTFLSMHDSIDVNDYLDGFRASTVGAGRKLIMLDVRGSFGTKPFLDCHDYTKLIYKQMVTGRFKTQERLDVDEKCAEEIKSKRINLGLFNIDNAVRDIEAIRHLFDINKWHVYGVSHGTRIAMHYARLFPQNTKSLILDSIFPFDIDSSLDYAALNEKALLQAFNRCDANHECAERLGGNTSDSLIRLREDLKINPLLLTSTHINDEFDSVTETITVTENTIDRLLFSASYDEDALSTLPDLIKQMEIQNYEPFLQFFASEMEYAMFGMFADVAFTSFSCYEEDLFLDIEQAIKNAEYVALDSKDSIDDLRYLTSHCHTFEVTKAEYSIKSFDLRTLEMPILILAGALDIATPSYWAEEFYNELPHKGEIQHLKIWPEEAHAVLNGNECADALVANFLDNPTKPLNDISPCSD</sequence>
<protein>
    <recommendedName>
        <fullName evidence="1">Proline iminopeptidase</fullName>
    </recommendedName>
</protein>
<keyword evidence="5" id="KW-1185">Reference proteome</keyword>
<evidence type="ECO:0000259" key="3">
    <source>
        <dbReference type="Pfam" id="PF08386"/>
    </source>
</evidence>
<dbReference type="InterPro" id="IPR005944">
    <property type="entry name" value="Pro_iminopeptidase"/>
</dbReference>
<name>A0AA37T146_9ALTE</name>
<feature type="domain" description="Peptidase S33 tripeptidyl aminopeptidase-like C-terminal" evidence="3">
    <location>
        <begin position="430"/>
        <end position="522"/>
    </location>
</feature>
<proteinExistence type="predicted"/>
<reference evidence="4" key="1">
    <citation type="journal article" date="2014" name="Int. J. Syst. Evol. Microbiol.">
        <title>Complete genome sequence of Corynebacterium casei LMG S-19264T (=DSM 44701T), isolated from a smear-ripened cheese.</title>
        <authorList>
            <consortium name="US DOE Joint Genome Institute (JGI-PGF)"/>
            <person name="Walter F."/>
            <person name="Albersmeier A."/>
            <person name="Kalinowski J."/>
            <person name="Ruckert C."/>
        </authorList>
    </citation>
    <scope>NUCLEOTIDE SEQUENCE</scope>
    <source>
        <strain evidence="4">NBRC 110023</strain>
    </source>
</reference>
<dbReference type="InterPro" id="IPR029058">
    <property type="entry name" value="AB_hydrolase_fold"/>
</dbReference>
<dbReference type="Pfam" id="PF08386">
    <property type="entry name" value="Abhydrolase_4"/>
    <property type="match status" value="1"/>
</dbReference>